<dbReference type="PROSITE" id="PS51318">
    <property type="entry name" value="TAT"/>
    <property type="match status" value="1"/>
</dbReference>
<dbReference type="InterPro" id="IPR013783">
    <property type="entry name" value="Ig-like_fold"/>
</dbReference>
<evidence type="ECO:0000313" key="2">
    <source>
        <dbReference type="EMBL" id="TKI61364.1"/>
    </source>
</evidence>
<keyword evidence="3" id="KW-1185">Reference proteome</keyword>
<dbReference type="Proteomes" id="UP000307808">
    <property type="component" value="Unassembled WGS sequence"/>
</dbReference>
<dbReference type="GO" id="GO:0005975">
    <property type="term" value="P:carbohydrate metabolic process"/>
    <property type="evidence" value="ECO:0007669"/>
    <property type="project" value="UniProtKB-ARBA"/>
</dbReference>
<feature type="signal peptide" evidence="1">
    <location>
        <begin position="1"/>
        <end position="25"/>
    </location>
</feature>
<reference evidence="2 3" key="1">
    <citation type="submission" date="2019-04" db="EMBL/GenBank/DDBJ databases">
        <authorList>
            <person name="Dong K."/>
        </authorList>
    </citation>
    <scope>NUCLEOTIDE SEQUENCE [LARGE SCALE GENOMIC DNA]</scope>
    <source>
        <strain evidence="3">dk3543</strain>
    </source>
</reference>
<dbReference type="Gene3D" id="2.60.40.10">
    <property type="entry name" value="Immunoglobulins"/>
    <property type="match status" value="1"/>
</dbReference>
<evidence type="ECO:0000313" key="3">
    <source>
        <dbReference type="Proteomes" id="UP000307808"/>
    </source>
</evidence>
<dbReference type="OrthoDB" id="9798386at2"/>
<proteinExistence type="predicted"/>
<dbReference type="EMBL" id="SZPY01000003">
    <property type="protein sequence ID" value="TKI61364.1"/>
    <property type="molecule type" value="Genomic_DNA"/>
</dbReference>
<organism evidence="2 3">
    <name type="scientific">Nocardioides jishulii</name>
    <dbReference type="NCBI Taxonomy" id="2575440"/>
    <lineage>
        <taxon>Bacteria</taxon>
        <taxon>Bacillati</taxon>
        <taxon>Actinomycetota</taxon>
        <taxon>Actinomycetes</taxon>
        <taxon>Propionibacteriales</taxon>
        <taxon>Nocardioidaceae</taxon>
        <taxon>Nocardioides</taxon>
    </lineage>
</organism>
<sequence length="722" mass="76257">MNAHSTRRRLAAAAAGLAVAVSPLAVTGLQASAAPARNAQTAVDETYLQDTLGLPTTTIVETVTYDRLQWLLQQPGQFAYVIGSVTDAGFKEKVVQADAAARAAGASRIYWYDPNLSGQSGVKNLNTRQPEGINLAEAPRTVFGNTWRNLLGQHLGNGIKSVPAASGSSVTITLDDAVVNDAHDPAFDHRTGATAAIGADDAVFFVYDKDHEVGGAADKIVDWVALSGSEDVAAGVTAAVGAVGGGAAIDQLSQFQWWKSTTNAKHDLANPDDARYGGDILTDADGADGWRVEQVTYPELLHLLNLKDAAASKSFVLLFGGTWCPNTRAVIKDVNAQAQANGVRKVYNFDLVLDGATVNGANAGANPLHVRDNANREGVNNFRPSYLYGDVVRSHFRNVVTEYDPNSGNRVAYYPNGDLTAFPDVVRKIQVPFLINYERGTGATPSTNAVKRQWIQQDTDASTGLPTFKEYMSQWWFTHPSAQLGLNFAIPADESTLTPAQAQQLAQARAQVDFGRDALSKLEKYFGGLPGAVVARRTVTAPAVAYGKRATVTVALENDHGRIPSGPVTLTVGGKTYTRVIESNAASFTLDTLVPGAYDWTLTYAGDDQVVGFTEKGKLSVTKGKVTSTKAKVVKAPTSKKAGSYKVTVATPAGLAKAAGKVTVTLTKGKTKRALTGTLKSGAVTVTIPKLAKGTWKVALAYAGDARYAAASAAGAKVVVKK</sequence>
<dbReference type="AlphaFoldDB" id="A0A4U2YKR9"/>
<keyword evidence="1" id="KW-0732">Signal</keyword>
<dbReference type="RefSeq" id="WP_137066203.1">
    <property type="nucleotide sequence ID" value="NZ_CP040748.1"/>
</dbReference>
<protein>
    <submittedName>
        <fullName evidence="2">Uncharacterized protein</fullName>
    </submittedName>
</protein>
<gene>
    <name evidence="2" type="ORF">FC770_11160</name>
</gene>
<evidence type="ECO:0000256" key="1">
    <source>
        <dbReference type="SAM" id="SignalP"/>
    </source>
</evidence>
<dbReference type="InterPro" id="IPR006311">
    <property type="entry name" value="TAT_signal"/>
</dbReference>
<accession>A0A4U2YKR9</accession>
<name>A0A4U2YKR9_9ACTN</name>
<feature type="chain" id="PRO_5038795652" evidence="1">
    <location>
        <begin position="26"/>
        <end position="722"/>
    </location>
</feature>
<comment type="caution">
    <text evidence="2">The sequence shown here is derived from an EMBL/GenBank/DDBJ whole genome shotgun (WGS) entry which is preliminary data.</text>
</comment>